<feature type="region of interest" description="Disordered" evidence="1">
    <location>
        <begin position="26"/>
        <end position="59"/>
    </location>
</feature>
<keyword evidence="5" id="KW-1185">Reference proteome</keyword>
<feature type="domain" description="Solute-binding protein family 5" evidence="3">
    <location>
        <begin position="124"/>
        <end position="509"/>
    </location>
</feature>
<dbReference type="Gene3D" id="3.90.76.10">
    <property type="entry name" value="Dipeptide-binding Protein, Domain 1"/>
    <property type="match status" value="1"/>
</dbReference>
<evidence type="ECO:0000259" key="3">
    <source>
        <dbReference type="Pfam" id="PF00496"/>
    </source>
</evidence>
<evidence type="ECO:0000313" key="4">
    <source>
        <dbReference type="EMBL" id="MFD1176571.1"/>
    </source>
</evidence>
<sequence length="588" mass="66229">MRKTMWGFLSLVLVFTLILSACSGGEKNKNAETPKETNSTNKTKETSGEKPKEAEKSTATEGLIEAADMSLAPQAAANRKDTMIIGMTDPKGIFNPLFMETTYDYYVNYALFDSFIAVKPDGTYENSLADKVDVSEDGLKYTYHLKPGITFTDGTPMTVKDYYFTLKMYMDKSYDGQSDPLSWNIKGAKEYNEGKSKEISGVKIIDDQTVEVNLTEFTALTPVELGGVYILPEHYYGKEYKQGSLDGVKKLNAKPLGSGQYKLVSYSPGQEVVFEANDKYFLGAPKVKNLIYKTTTDTTNMPMLQQGETDMEEGISVSEDNVEALKEMGFVDINLLPNNGYGYIAFNHKLKKFQDVKVRQALTYGLNRKEIVEGIYGPYANVINIPESTVSWAHTDENIEKYDFDLEKAKSLLDEAGWKVGKDGIREKDGEKFKINFSATADNPVVDALLPIMTQNYKELGIDIVAETLDFNAVMDKSNTGDFEMYFAAWGLTPDPDNTVYITKGSQNDYGYSNPKVDELMAKGKKTMEVEQRKQIYKEMYQEMNKDLPVIFMYQRKNMLAINGRLDGFDISPYKDFPFSLYQVQVAQ</sequence>
<dbReference type="Gene3D" id="3.10.105.10">
    <property type="entry name" value="Dipeptide-binding Protein, Domain 3"/>
    <property type="match status" value="1"/>
</dbReference>
<feature type="compositionally biased region" description="Basic and acidic residues" evidence="1">
    <location>
        <begin position="42"/>
        <end position="58"/>
    </location>
</feature>
<reference evidence="5" key="1">
    <citation type="journal article" date="2019" name="Int. J. Syst. Evol. Microbiol.">
        <title>The Global Catalogue of Microorganisms (GCM) 10K type strain sequencing project: providing services to taxonomists for standard genome sequencing and annotation.</title>
        <authorList>
            <consortium name="The Broad Institute Genomics Platform"/>
            <consortium name="The Broad Institute Genome Sequencing Center for Infectious Disease"/>
            <person name="Wu L."/>
            <person name="Ma J."/>
        </authorList>
    </citation>
    <scope>NUCLEOTIDE SEQUENCE [LARGE SCALE GENOMIC DNA]</scope>
    <source>
        <strain evidence="5">CCUG 59189</strain>
    </source>
</reference>
<evidence type="ECO:0000313" key="5">
    <source>
        <dbReference type="Proteomes" id="UP001597262"/>
    </source>
</evidence>
<protein>
    <submittedName>
        <fullName evidence="4">ABC transporter substrate-binding protein</fullName>
    </submittedName>
</protein>
<dbReference type="PIRSF" id="PIRSF002741">
    <property type="entry name" value="MppA"/>
    <property type="match status" value="1"/>
</dbReference>
<dbReference type="Pfam" id="PF00496">
    <property type="entry name" value="SBP_bac_5"/>
    <property type="match status" value="1"/>
</dbReference>
<feature type="compositionally biased region" description="Basic and acidic residues" evidence="1">
    <location>
        <begin position="26"/>
        <end position="35"/>
    </location>
</feature>
<accession>A0ABW3RVU4</accession>
<feature type="signal peptide" evidence="2">
    <location>
        <begin position="1"/>
        <end position="21"/>
    </location>
</feature>
<proteinExistence type="predicted"/>
<comment type="caution">
    <text evidence="4">The sequence shown here is derived from an EMBL/GenBank/DDBJ whole genome shotgun (WGS) entry which is preliminary data.</text>
</comment>
<dbReference type="Gene3D" id="3.40.190.10">
    <property type="entry name" value="Periplasmic binding protein-like II"/>
    <property type="match status" value="1"/>
</dbReference>
<dbReference type="CDD" id="cd00995">
    <property type="entry name" value="PBP2_NikA_DppA_OppA_like"/>
    <property type="match status" value="1"/>
</dbReference>
<dbReference type="EMBL" id="JBHTLM010000005">
    <property type="protein sequence ID" value="MFD1176571.1"/>
    <property type="molecule type" value="Genomic_DNA"/>
</dbReference>
<dbReference type="InterPro" id="IPR039424">
    <property type="entry name" value="SBP_5"/>
</dbReference>
<evidence type="ECO:0000256" key="1">
    <source>
        <dbReference type="SAM" id="MobiDB-lite"/>
    </source>
</evidence>
<feature type="chain" id="PRO_5046204260" evidence="2">
    <location>
        <begin position="22"/>
        <end position="588"/>
    </location>
</feature>
<dbReference type="InterPro" id="IPR030678">
    <property type="entry name" value="Peptide/Ni-bd"/>
</dbReference>
<gene>
    <name evidence="4" type="ORF">ACFQ3W_09690</name>
</gene>
<keyword evidence="2" id="KW-0732">Signal</keyword>
<dbReference type="SUPFAM" id="SSF53850">
    <property type="entry name" value="Periplasmic binding protein-like II"/>
    <property type="match status" value="1"/>
</dbReference>
<evidence type="ECO:0000256" key="2">
    <source>
        <dbReference type="SAM" id="SignalP"/>
    </source>
</evidence>
<name>A0ABW3RVU4_9BACL</name>
<organism evidence="4 5">
    <name type="scientific">Paenibacillus puldeungensis</name>
    <dbReference type="NCBI Taxonomy" id="696536"/>
    <lineage>
        <taxon>Bacteria</taxon>
        <taxon>Bacillati</taxon>
        <taxon>Bacillota</taxon>
        <taxon>Bacilli</taxon>
        <taxon>Bacillales</taxon>
        <taxon>Paenibacillaceae</taxon>
        <taxon>Paenibacillus</taxon>
    </lineage>
</organism>
<dbReference type="PANTHER" id="PTHR30290">
    <property type="entry name" value="PERIPLASMIC BINDING COMPONENT OF ABC TRANSPORTER"/>
    <property type="match status" value="1"/>
</dbReference>
<dbReference type="PROSITE" id="PS51257">
    <property type="entry name" value="PROKAR_LIPOPROTEIN"/>
    <property type="match status" value="1"/>
</dbReference>
<dbReference type="RefSeq" id="WP_379319014.1">
    <property type="nucleotide sequence ID" value="NZ_JBHTLM010000005.1"/>
</dbReference>
<dbReference type="Proteomes" id="UP001597262">
    <property type="component" value="Unassembled WGS sequence"/>
</dbReference>
<dbReference type="InterPro" id="IPR000914">
    <property type="entry name" value="SBP_5_dom"/>
</dbReference>
<dbReference type="PANTHER" id="PTHR30290:SF81">
    <property type="entry name" value="OLIGOPEPTIDE-BINDING PROTEIN OPPA"/>
    <property type="match status" value="1"/>
</dbReference>